<sequence>MPRFNAVHTVLRGPKDTTLQYPAFDLDPFAADGDSLLPPPVMPITWDDDFYRRPVTPRPDDNGWVPAPAPPLRKTHGPAPRLVALADAQRRADIVYRSVAVAEWGCQAKLLPLAVAAARPDIKRRGEGFELREAQRYLALVSAAGL</sequence>
<gene>
    <name evidence="2" type="ORF">PsYK624_141570</name>
</gene>
<evidence type="ECO:0000313" key="2">
    <source>
        <dbReference type="EMBL" id="GJE97935.1"/>
    </source>
</evidence>
<accession>A0A9P3GR15</accession>
<keyword evidence="3" id="KW-1185">Reference proteome</keyword>
<evidence type="ECO:0000313" key="3">
    <source>
        <dbReference type="Proteomes" id="UP000703269"/>
    </source>
</evidence>
<proteinExistence type="predicted"/>
<dbReference type="Proteomes" id="UP000703269">
    <property type="component" value="Unassembled WGS sequence"/>
</dbReference>
<dbReference type="AlphaFoldDB" id="A0A9P3GR15"/>
<reference evidence="2 3" key="1">
    <citation type="submission" date="2021-08" db="EMBL/GenBank/DDBJ databases">
        <title>Draft Genome Sequence of Phanerochaete sordida strain YK-624.</title>
        <authorList>
            <person name="Mori T."/>
            <person name="Dohra H."/>
            <person name="Suzuki T."/>
            <person name="Kawagishi H."/>
            <person name="Hirai H."/>
        </authorList>
    </citation>
    <scope>NUCLEOTIDE SEQUENCE [LARGE SCALE GENOMIC DNA]</scope>
    <source>
        <strain evidence="2 3">YK-624</strain>
    </source>
</reference>
<comment type="caution">
    <text evidence="2">The sequence shown here is derived from an EMBL/GenBank/DDBJ whole genome shotgun (WGS) entry which is preliminary data.</text>
</comment>
<name>A0A9P3GR15_9APHY</name>
<feature type="region of interest" description="Disordered" evidence="1">
    <location>
        <begin position="57"/>
        <end position="78"/>
    </location>
</feature>
<dbReference type="EMBL" id="BPQB01000079">
    <property type="protein sequence ID" value="GJE97935.1"/>
    <property type="molecule type" value="Genomic_DNA"/>
</dbReference>
<organism evidence="2 3">
    <name type="scientific">Phanerochaete sordida</name>
    <dbReference type="NCBI Taxonomy" id="48140"/>
    <lineage>
        <taxon>Eukaryota</taxon>
        <taxon>Fungi</taxon>
        <taxon>Dikarya</taxon>
        <taxon>Basidiomycota</taxon>
        <taxon>Agaricomycotina</taxon>
        <taxon>Agaricomycetes</taxon>
        <taxon>Polyporales</taxon>
        <taxon>Phanerochaetaceae</taxon>
        <taxon>Phanerochaete</taxon>
    </lineage>
</organism>
<evidence type="ECO:0000256" key="1">
    <source>
        <dbReference type="SAM" id="MobiDB-lite"/>
    </source>
</evidence>
<dbReference type="OrthoDB" id="2802412at2759"/>
<protein>
    <submittedName>
        <fullName evidence="2">Uncharacterized protein</fullName>
    </submittedName>
</protein>